<dbReference type="PANTHER" id="PTHR36933:SF1">
    <property type="entry name" value="SLL0788 PROTEIN"/>
    <property type="match status" value="1"/>
</dbReference>
<gene>
    <name evidence="2" type="ORF">D7D94_13235</name>
</gene>
<dbReference type="InterPro" id="IPR005183">
    <property type="entry name" value="DUF305_CopM-like"/>
</dbReference>
<dbReference type="Proteomes" id="UP000422989">
    <property type="component" value="Chromosome"/>
</dbReference>
<dbReference type="Gene3D" id="1.20.1260.10">
    <property type="match status" value="1"/>
</dbReference>
<dbReference type="KEGG" id="moj:D7D94_13235"/>
<keyword evidence="3" id="KW-1185">Reference proteome</keyword>
<dbReference type="RefSeq" id="WP_156243071.1">
    <property type="nucleotide sequence ID" value="NZ_BAAAZL010000003.1"/>
</dbReference>
<evidence type="ECO:0000313" key="3">
    <source>
        <dbReference type="Proteomes" id="UP000422989"/>
    </source>
</evidence>
<dbReference type="EMBL" id="CP032550">
    <property type="protein sequence ID" value="QGU28525.1"/>
    <property type="molecule type" value="Genomic_DNA"/>
</dbReference>
<reference evidence="2 3" key="1">
    <citation type="submission" date="2018-09" db="EMBL/GenBank/DDBJ databases">
        <title>Whole genome sequencing of Microbacterium oryzae strain MB-10T.</title>
        <authorList>
            <person name="Das S.K."/>
        </authorList>
    </citation>
    <scope>NUCLEOTIDE SEQUENCE [LARGE SCALE GENOMIC DNA]</scope>
    <source>
        <strain evidence="2 3">MB-10</strain>
    </source>
</reference>
<sequence length="217" mass="22868">MAQSRRRGTWIAVAVGVVLVAGLAFAGGRFTTFGALADASGADGGPNAADAGFARDMQVHHAQAVEMAMIEYRGTDDDELRSLAYDIATAQSAQRGEMFGWLVEWDLPQAGDPLMSWMADAGHAHGSGAATTAELEAQMGMATDAELTRLAQLDGAGQDCLFLDLMIRHHTGAIDMTDAVVRLGSVPRVLETARNMGQAQTAEIAAMESAQRRLGCS</sequence>
<evidence type="ECO:0000259" key="1">
    <source>
        <dbReference type="Pfam" id="PF03713"/>
    </source>
</evidence>
<dbReference type="Pfam" id="PF03713">
    <property type="entry name" value="DUF305"/>
    <property type="match status" value="1"/>
</dbReference>
<accession>A0A6I6DU34</accession>
<organism evidence="2 3">
    <name type="scientific">Microbacterium oryzae</name>
    <dbReference type="NCBI Taxonomy" id="743009"/>
    <lineage>
        <taxon>Bacteria</taxon>
        <taxon>Bacillati</taxon>
        <taxon>Actinomycetota</taxon>
        <taxon>Actinomycetes</taxon>
        <taxon>Micrococcales</taxon>
        <taxon>Microbacteriaceae</taxon>
        <taxon>Microbacterium</taxon>
    </lineage>
</organism>
<dbReference type="PANTHER" id="PTHR36933">
    <property type="entry name" value="SLL0788 PROTEIN"/>
    <property type="match status" value="1"/>
</dbReference>
<dbReference type="InterPro" id="IPR012347">
    <property type="entry name" value="Ferritin-like"/>
</dbReference>
<feature type="domain" description="DUF305" evidence="1">
    <location>
        <begin position="50"/>
        <end position="209"/>
    </location>
</feature>
<dbReference type="AlphaFoldDB" id="A0A6I6DU34"/>
<protein>
    <submittedName>
        <fullName evidence="2">DUF305 domain-containing protein</fullName>
    </submittedName>
</protein>
<dbReference type="OrthoDB" id="26872at2"/>
<evidence type="ECO:0000313" key="2">
    <source>
        <dbReference type="EMBL" id="QGU28525.1"/>
    </source>
</evidence>
<proteinExistence type="predicted"/>
<name>A0A6I6DU34_9MICO</name>